<dbReference type="AlphaFoldDB" id="A0A241TA23"/>
<dbReference type="GeneID" id="64088298"/>
<reference evidence="3" key="1">
    <citation type="submission" date="2016-12" db="EMBL/GenBank/DDBJ databases">
        <title>Comparative genomic analysis reveals the diversity, evolution, and environmental adaptation strategies of the genus Vibrio.</title>
        <authorList>
            <person name="Lin H."/>
            <person name="Wang X."/>
            <person name="Zhang X.-H."/>
        </authorList>
    </citation>
    <scope>NUCLEOTIDE SEQUENCE [LARGE SCALE GENOMIC DNA]</scope>
    <source>
        <strain evidence="3">QT6D1</strain>
    </source>
</reference>
<evidence type="ECO:0000313" key="3">
    <source>
        <dbReference type="Proteomes" id="UP000197092"/>
    </source>
</evidence>
<dbReference type="EMBL" id="CP018309">
    <property type="protein sequence ID" value="ASI92081.1"/>
    <property type="molecule type" value="Genomic_DNA"/>
</dbReference>
<dbReference type="RefSeq" id="WP_006069169.1">
    <property type="nucleotide sequence ID" value="NZ_CP018309.1"/>
</dbReference>
<sequence>MNENAKNELGKLLVNQEALLEVLSKNHASLTDYPELQEYLARKNPNVAQYAKAVREGQFTRQEYLDEIGERLNWLAYELQPLIDMEFIINRVASIVGDDIDKIKTLTIEDIGADCISKLLNLIGHAVYATQQVKPSYPFLATKGQVDHVFWKQSHLAYDAWAEGYQSHYKLTNFCQDQLDCKAPQSSVRFFRQFGDPRDIPEWREYAGYVVEDNV</sequence>
<evidence type="ECO:0000313" key="1">
    <source>
        <dbReference type="EMBL" id="ASI92081.1"/>
    </source>
</evidence>
<protein>
    <submittedName>
        <fullName evidence="2">Uncharacterized protein</fullName>
    </submittedName>
</protein>
<dbReference type="Proteomes" id="UP000197092">
    <property type="component" value="Chromosome 2"/>
</dbReference>
<name>A0A241TA23_9VIBR</name>
<accession>A0A241TA23</accession>
<reference evidence="1" key="2">
    <citation type="journal article" date="2018" name="BMC Genomics">
        <title>Comparative genomic analysis reveals the evolution and environmental adaptation strategies of vibrios.</title>
        <authorList>
            <person name="Lin H."/>
            <person name="Yu M."/>
            <person name="Wang X."/>
            <person name="Zhang X.H."/>
        </authorList>
    </citation>
    <scope>NUCLEOTIDE SEQUENCE</scope>
    <source>
        <strain evidence="1">QT6D1</strain>
    </source>
</reference>
<organism evidence="2 4">
    <name type="scientific">Vibrio mediterranei</name>
    <dbReference type="NCBI Taxonomy" id="689"/>
    <lineage>
        <taxon>Bacteria</taxon>
        <taxon>Pseudomonadati</taxon>
        <taxon>Pseudomonadota</taxon>
        <taxon>Gammaproteobacteria</taxon>
        <taxon>Vibrionales</taxon>
        <taxon>Vibrionaceae</taxon>
        <taxon>Vibrio</taxon>
    </lineage>
</organism>
<dbReference type="KEGG" id="vsh:BSZ05_19885"/>
<gene>
    <name evidence="1" type="ORF">BSZ05_19885</name>
    <name evidence="2" type="ORF">ECB94_23150</name>
</gene>
<proteinExistence type="predicted"/>
<dbReference type="EMBL" id="CP033578">
    <property type="protein sequence ID" value="AYV24166.1"/>
    <property type="molecule type" value="Genomic_DNA"/>
</dbReference>
<evidence type="ECO:0000313" key="2">
    <source>
        <dbReference type="EMBL" id="AYV24166.1"/>
    </source>
</evidence>
<reference evidence="2 4" key="3">
    <citation type="submission" date="2018-11" db="EMBL/GenBank/DDBJ databases">
        <title>Complete Genome Sequence of Vbrio mediterranei 117-T6: a Potential Pathogen Bacteria Isolated from the Conchocelis of Pyropia.</title>
        <authorList>
            <person name="Liu Q."/>
        </authorList>
    </citation>
    <scope>NUCLEOTIDE SEQUENCE [LARGE SCALE GENOMIC DNA]</scope>
    <source>
        <strain evidence="2 4">117-T6</strain>
    </source>
</reference>
<dbReference type="Proteomes" id="UP000279760">
    <property type="component" value="Chromosome 2"/>
</dbReference>
<evidence type="ECO:0000313" key="4">
    <source>
        <dbReference type="Proteomes" id="UP000279760"/>
    </source>
</evidence>